<evidence type="ECO:0000313" key="9">
    <source>
        <dbReference type="Proteomes" id="UP000294854"/>
    </source>
</evidence>
<evidence type="ECO:0000259" key="7">
    <source>
        <dbReference type="Pfam" id="PF00496"/>
    </source>
</evidence>
<dbReference type="OrthoDB" id="403896at2"/>
<name>A0A4R5NSD2_9LACO</name>
<evidence type="ECO:0000256" key="2">
    <source>
        <dbReference type="ARBA" id="ARBA00005695"/>
    </source>
</evidence>
<feature type="chain" id="PRO_5039362617" description="Solute-binding protein family 5 domain-containing protein" evidence="6">
    <location>
        <begin position="20"/>
        <end position="544"/>
    </location>
</feature>
<evidence type="ECO:0000256" key="6">
    <source>
        <dbReference type="SAM" id="SignalP"/>
    </source>
</evidence>
<evidence type="ECO:0000256" key="3">
    <source>
        <dbReference type="ARBA" id="ARBA00022448"/>
    </source>
</evidence>
<dbReference type="GO" id="GO:1904680">
    <property type="term" value="F:peptide transmembrane transporter activity"/>
    <property type="evidence" value="ECO:0007669"/>
    <property type="project" value="TreeGrafter"/>
</dbReference>
<dbReference type="InterPro" id="IPR030678">
    <property type="entry name" value="Peptide/Ni-bd"/>
</dbReference>
<organism evidence="8 9">
    <name type="scientific">Secundilactobacillus malefermentans</name>
    <dbReference type="NCBI Taxonomy" id="176292"/>
    <lineage>
        <taxon>Bacteria</taxon>
        <taxon>Bacillati</taxon>
        <taxon>Bacillota</taxon>
        <taxon>Bacilli</taxon>
        <taxon>Lactobacillales</taxon>
        <taxon>Lactobacillaceae</taxon>
        <taxon>Secundilactobacillus</taxon>
    </lineage>
</organism>
<feature type="domain" description="Solute-binding protein family 5" evidence="7">
    <location>
        <begin position="76"/>
        <end position="464"/>
    </location>
</feature>
<dbReference type="Proteomes" id="UP000294854">
    <property type="component" value="Unassembled WGS sequence"/>
</dbReference>
<evidence type="ECO:0000256" key="1">
    <source>
        <dbReference type="ARBA" id="ARBA00004196"/>
    </source>
</evidence>
<keyword evidence="5" id="KW-0653">Protein transport</keyword>
<dbReference type="InterPro" id="IPR000914">
    <property type="entry name" value="SBP_5_dom"/>
</dbReference>
<dbReference type="SUPFAM" id="SSF53850">
    <property type="entry name" value="Periplasmic binding protein-like II"/>
    <property type="match status" value="1"/>
</dbReference>
<dbReference type="GO" id="GO:0043190">
    <property type="term" value="C:ATP-binding cassette (ABC) transporter complex"/>
    <property type="evidence" value="ECO:0007669"/>
    <property type="project" value="InterPro"/>
</dbReference>
<dbReference type="GO" id="GO:0015833">
    <property type="term" value="P:peptide transport"/>
    <property type="evidence" value="ECO:0007669"/>
    <property type="project" value="UniProtKB-KW"/>
</dbReference>
<dbReference type="RefSeq" id="WP_010620411.1">
    <property type="nucleotide sequence ID" value="NZ_CP042371.1"/>
</dbReference>
<dbReference type="PROSITE" id="PS51257">
    <property type="entry name" value="PROKAR_LIPOPROTEIN"/>
    <property type="match status" value="1"/>
</dbReference>
<keyword evidence="5" id="KW-0571">Peptide transport</keyword>
<comment type="similarity">
    <text evidence="2">Belongs to the bacterial solute-binding protein 5 family.</text>
</comment>
<evidence type="ECO:0000313" key="8">
    <source>
        <dbReference type="EMBL" id="TDG80076.1"/>
    </source>
</evidence>
<keyword evidence="4 6" id="KW-0732">Signal</keyword>
<dbReference type="Gene3D" id="3.40.190.10">
    <property type="entry name" value="Periplasmic binding protein-like II"/>
    <property type="match status" value="1"/>
</dbReference>
<dbReference type="Gene3D" id="3.90.76.10">
    <property type="entry name" value="Dipeptide-binding Protein, Domain 1"/>
    <property type="match status" value="1"/>
</dbReference>
<dbReference type="PIRSF" id="PIRSF002741">
    <property type="entry name" value="MppA"/>
    <property type="match status" value="1"/>
</dbReference>
<comment type="caution">
    <text evidence="8">The sequence shown here is derived from an EMBL/GenBank/DDBJ whole genome shotgun (WGS) entry which is preliminary data.</text>
</comment>
<dbReference type="PANTHER" id="PTHR30290">
    <property type="entry name" value="PERIPLASMIC BINDING COMPONENT OF ABC TRANSPORTER"/>
    <property type="match status" value="1"/>
</dbReference>
<dbReference type="EMBL" id="PUFO01000013">
    <property type="protein sequence ID" value="TDG80076.1"/>
    <property type="molecule type" value="Genomic_DNA"/>
</dbReference>
<reference evidence="8 9" key="1">
    <citation type="journal article" date="2019" name="Appl. Microbiol. Biotechnol.">
        <title>Uncovering carbohydrate metabolism through a genotype-phenotype association study of 56 lactic acid bacteria genomes.</title>
        <authorList>
            <person name="Buron-Moles G."/>
            <person name="Chailyan A."/>
            <person name="Dolejs I."/>
            <person name="Forster J."/>
            <person name="Miks M.H."/>
        </authorList>
    </citation>
    <scope>NUCLEOTIDE SEQUENCE [LARGE SCALE GENOMIC DNA]</scope>
    <source>
        <strain evidence="8 9">ATCC 49373</strain>
    </source>
</reference>
<sequence length="544" mass="59751">MKKTLTFGTLAVVAGLALAGCGSSSANKAKDQNKTLNVTEASEMQIADPNKATDAYSFDMMEQTTEGLYRLNNSGKVVAGMATKVVKPTNNNTKYVFTLRKGAKWSNGDEVTAQDFVTSFDRQVDPKTKAQYANRLETFKNYAAVQSGKMKPSALGVKATGKYKLTVTLSKQNPTFDYDLATELLPVNTKLVKKYGSKYGTNASKVAANGPYVLKNWNGTKDTWQYVKNDKYYKKSSVKINKVNVQVVKTSSTAENLFSAGKVQETRGTISGTQVKEAENNAKLKKQLVKTLTGAVTVQHFNKDRKLTANSDFRKAASAALNLKQLTSKINQDGSQPLKNLVAAGTAKDPNTGKDFADAVGNYTKHSDAQAKAYWKKAVKALGSSNQKVNLLISTSDSGKNMAEYIQSQWEKDMPGLKVTITSVPLQQEITKMFKKDFDVAQFGWTGGEPDPLNDLEIFQKGNSVNFTGWNDKQFNTLMDQAATTTNKKARYTLLKKAARRAMEVRGVNPIDQQAQITLLSSKVGGLKYSATNTTGQYRYAYWK</sequence>
<dbReference type="PANTHER" id="PTHR30290:SF10">
    <property type="entry name" value="PERIPLASMIC OLIGOPEPTIDE-BINDING PROTEIN-RELATED"/>
    <property type="match status" value="1"/>
</dbReference>
<feature type="signal peptide" evidence="6">
    <location>
        <begin position="1"/>
        <end position="19"/>
    </location>
</feature>
<dbReference type="GO" id="GO:0042597">
    <property type="term" value="C:periplasmic space"/>
    <property type="evidence" value="ECO:0007669"/>
    <property type="project" value="UniProtKB-ARBA"/>
</dbReference>
<dbReference type="GO" id="GO:0030313">
    <property type="term" value="C:cell envelope"/>
    <property type="evidence" value="ECO:0007669"/>
    <property type="project" value="UniProtKB-SubCell"/>
</dbReference>
<dbReference type="Pfam" id="PF00496">
    <property type="entry name" value="SBP_bac_5"/>
    <property type="match status" value="1"/>
</dbReference>
<keyword evidence="3" id="KW-0813">Transport</keyword>
<proteinExistence type="inferred from homology"/>
<keyword evidence="9" id="KW-1185">Reference proteome</keyword>
<dbReference type="FunFam" id="3.90.76.10:FF:000001">
    <property type="entry name" value="Oligopeptide ABC transporter substrate-binding protein"/>
    <property type="match status" value="1"/>
</dbReference>
<protein>
    <recommendedName>
        <fullName evidence="7">Solute-binding protein family 5 domain-containing protein</fullName>
    </recommendedName>
</protein>
<dbReference type="InterPro" id="IPR039424">
    <property type="entry name" value="SBP_5"/>
</dbReference>
<evidence type="ECO:0000256" key="5">
    <source>
        <dbReference type="ARBA" id="ARBA00022856"/>
    </source>
</evidence>
<dbReference type="STRING" id="1122149.FD44_GL001361"/>
<dbReference type="CDD" id="cd08504">
    <property type="entry name" value="PBP2_OppA"/>
    <property type="match status" value="1"/>
</dbReference>
<evidence type="ECO:0000256" key="4">
    <source>
        <dbReference type="ARBA" id="ARBA00022729"/>
    </source>
</evidence>
<gene>
    <name evidence="8" type="ORF">C5L31_000448</name>
</gene>
<comment type="subcellular location">
    <subcellularLocation>
        <location evidence="1">Cell envelope</location>
    </subcellularLocation>
</comment>
<dbReference type="Gene3D" id="3.10.105.10">
    <property type="entry name" value="Dipeptide-binding Protein, Domain 3"/>
    <property type="match status" value="1"/>
</dbReference>
<accession>A0A4R5NSD2</accession>
<dbReference type="AlphaFoldDB" id="A0A4R5NSD2"/>